<comment type="caution">
    <text evidence="2">The sequence shown here is derived from an EMBL/GenBank/DDBJ whole genome shotgun (WGS) entry which is preliminary data.</text>
</comment>
<dbReference type="GeneID" id="80896617"/>
<feature type="region of interest" description="Disordered" evidence="1">
    <location>
        <begin position="1"/>
        <end position="22"/>
    </location>
</feature>
<organism evidence="2 3">
    <name type="scientific">Akanthomyces muscarius</name>
    <name type="common">Entomopathogenic fungus</name>
    <name type="synonym">Lecanicillium muscarium</name>
    <dbReference type="NCBI Taxonomy" id="2231603"/>
    <lineage>
        <taxon>Eukaryota</taxon>
        <taxon>Fungi</taxon>
        <taxon>Dikarya</taxon>
        <taxon>Ascomycota</taxon>
        <taxon>Pezizomycotina</taxon>
        <taxon>Sordariomycetes</taxon>
        <taxon>Hypocreomycetidae</taxon>
        <taxon>Hypocreales</taxon>
        <taxon>Cordycipitaceae</taxon>
        <taxon>Akanthomyces</taxon>
    </lineage>
</organism>
<evidence type="ECO:0000256" key="1">
    <source>
        <dbReference type="SAM" id="MobiDB-lite"/>
    </source>
</evidence>
<accession>A0A9W8QBY2</accession>
<dbReference type="RefSeq" id="XP_056053599.1">
    <property type="nucleotide sequence ID" value="XM_056196454.1"/>
</dbReference>
<feature type="compositionally biased region" description="Basic residues" evidence="1">
    <location>
        <begin position="1"/>
        <end position="11"/>
    </location>
</feature>
<gene>
    <name evidence="2" type="ORF">LMH87_009458</name>
</gene>
<dbReference type="KEGG" id="amus:LMH87_009458"/>
<dbReference type="Proteomes" id="UP001144673">
    <property type="component" value="Chromosome 5"/>
</dbReference>
<evidence type="ECO:0000313" key="3">
    <source>
        <dbReference type="Proteomes" id="UP001144673"/>
    </source>
</evidence>
<reference evidence="2" key="1">
    <citation type="journal article" date="2023" name="Access Microbiol">
        <title>De-novo genome assembly for Akanthomyces muscarius, a biocontrol agent of insect agricultural pests.</title>
        <authorList>
            <person name="Erdos Z."/>
            <person name="Studholme D.J."/>
            <person name="Raymond B."/>
            <person name="Sharma M."/>
        </authorList>
    </citation>
    <scope>NUCLEOTIDE SEQUENCE</scope>
    <source>
        <strain evidence="2">Ve6</strain>
    </source>
</reference>
<dbReference type="EMBL" id="JAJHUN010000008">
    <property type="protein sequence ID" value="KAJ4152941.1"/>
    <property type="molecule type" value="Genomic_DNA"/>
</dbReference>
<sequence>MHAAHSARKQPKPLDPCSRKGKTGSLVMRFAHPIPGLEAASSVAMRAKPDPARGFVLAWGAMERLRQAWQHGYCRTSSTSWLGEQADI</sequence>
<protein>
    <submittedName>
        <fullName evidence="2">Uncharacterized protein</fullName>
    </submittedName>
</protein>
<proteinExistence type="predicted"/>
<name>A0A9W8QBY2_AKAMU</name>
<dbReference type="AlphaFoldDB" id="A0A9W8QBY2"/>
<keyword evidence="3" id="KW-1185">Reference proteome</keyword>
<evidence type="ECO:0000313" key="2">
    <source>
        <dbReference type="EMBL" id="KAJ4152941.1"/>
    </source>
</evidence>